<feature type="domain" description="Membrane transport protein MMPL" evidence="8">
    <location>
        <begin position="52"/>
        <end position="375"/>
    </location>
</feature>
<dbReference type="PANTHER" id="PTHR33406">
    <property type="entry name" value="MEMBRANE PROTEIN MJ1562-RELATED"/>
    <property type="match status" value="1"/>
</dbReference>
<dbReference type="Proteomes" id="UP000063789">
    <property type="component" value="Chromosome"/>
</dbReference>
<keyword evidence="4 7" id="KW-0812">Transmembrane</keyword>
<dbReference type="AlphaFoldDB" id="A0A0N9MZV0"/>
<feature type="transmembrane region" description="Helical" evidence="7">
    <location>
        <begin position="846"/>
        <end position="865"/>
    </location>
</feature>
<dbReference type="EMBL" id="CP011853">
    <property type="protein sequence ID" value="ALG83784.1"/>
    <property type="molecule type" value="Genomic_DNA"/>
</dbReference>
<feature type="transmembrane region" description="Helical" evidence="7">
    <location>
        <begin position="217"/>
        <end position="238"/>
    </location>
</feature>
<name>A0A0N9MZV0_9ACTN</name>
<dbReference type="SUPFAM" id="SSF82866">
    <property type="entry name" value="Multidrug efflux transporter AcrB transmembrane domain"/>
    <property type="match status" value="2"/>
</dbReference>
<dbReference type="Gene3D" id="1.20.1640.10">
    <property type="entry name" value="Multidrug efflux transporter AcrB transmembrane domain"/>
    <property type="match status" value="2"/>
</dbReference>
<feature type="transmembrane region" description="Helical" evidence="7">
    <location>
        <begin position="293"/>
        <end position="314"/>
    </location>
</feature>
<dbReference type="STRING" id="1136941.ACH46_03745"/>
<evidence type="ECO:0000256" key="4">
    <source>
        <dbReference type="ARBA" id="ARBA00022692"/>
    </source>
</evidence>
<dbReference type="InterPro" id="IPR004869">
    <property type="entry name" value="MMPL_dom"/>
</dbReference>
<reference evidence="9 10" key="2">
    <citation type="journal article" date="2017" name="Int. J. Syst. Evol. Microbiol.">
        <title>Gordonia phthalatica sp. nov., a di-n-butyl phthalate-degrading bacterium isolated from activated sludge.</title>
        <authorList>
            <person name="Jin D."/>
            <person name="Kong X."/>
            <person name="Jia M."/>
            <person name="Yu X."/>
            <person name="Wang X."/>
            <person name="Zhuang X."/>
            <person name="Deng Y."/>
            <person name="Bai Z."/>
        </authorList>
    </citation>
    <scope>NUCLEOTIDE SEQUENCE [LARGE SCALE GENOMIC DNA]</scope>
    <source>
        <strain evidence="9 10">QH-11</strain>
    </source>
</reference>
<feature type="domain" description="Membrane transport protein MMPL" evidence="8">
    <location>
        <begin position="728"/>
        <end position="1011"/>
    </location>
</feature>
<comment type="similarity">
    <text evidence="2">Belongs to the resistance-nodulation-cell division (RND) (TC 2.A.6) family. MmpL subfamily.</text>
</comment>
<keyword evidence="10" id="KW-1185">Reference proteome</keyword>
<feature type="transmembrane region" description="Helical" evidence="7">
    <location>
        <begin position="20"/>
        <end position="38"/>
    </location>
</feature>
<evidence type="ECO:0000256" key="5">
    <source>
        <dbReference type="ARBA" id="ARBA00022989"/>
    </source>
</evidence>
<dbReference type="OrthoDB" id="2365435at2"/>
<dbReference type="NCBIfam" id="TIGR03057">
    <property type="entry name" value="xxxLxxG_by_4"/>
    <property type="match status" value="1"/>
</dbReference>
<feature type="transmembrane region" description="Helical" evidence="7">
    <location>
        <begin position="189"/>
        <end position="210"/>
    </location>
</feature>
<evidence type="ECO:0000256" key="1">
    <source>
        <dbReference type="ARBA" id="ARBA00004651"/>
    </source>
</evidence>
<evidence type="ECO:0000313" key="9">
    <source>
        <dbReference type="EMBL" id="ALG83784.1"/>
    </source>
</evidence>
<dbReference type="PANTHER" id="PTHR33406:SF6">
    <property type="entry name" value="MEMBRANE PROTEIN YDGH-RELATED"/>
    <property type="match status" value="1"/>
</dbReference>
<protein>
    <submittedName>
        <fullName evidence="9">Membrane protein</fullName>
    </submittedName>
</protein>
<dbReference type="PATRIC" id="fig|1136941.3.peg.761"/>
<feature type="transmembrane region" description="Helical" evidence="7">
    <location>
        <begin position="974"/>
        <end position="1004"/>
    </location>
</feature>
<dbReference type="InterPro" id="IPR023908">
    <property type="entry name" value="xxxLxxG_rpt"/>
</dbReference>
<evidence type="ECO:0000313" key="10">
    <source>
        <dbReference type="Proteomes" id="UP000063789"/>
    </source>
</evidence>
<evidence type="ECO:0000259" key="8">
    <source>
        <dbReference type="Pfam" id="PF03176"/>
    </source>
</evidence>
<evidence type="ECO:0000256" key="6">
    <source>
        <dbReference type="ARBA" id="ARBA00023136"/>
    </source>
</evidence>
<feature type="transmembrane region" description="Helical" evidence="7">
    <location>
        <begin position="945"/>
        <end position="968"/>
    </location>
</feature>
<comment type="subcellular location">
    <subcellularLocation>
        <location evidence="1">Cell membrane</location>
        <topology evidence="1">Multi-pass membrane protein</topology>
    </subcellularLocation>
</comment>
<evidence type="ECO:0000256" key="3">
    <source>
        <dbReference type="ARBA" id="ARBA00022475"/>
    </source>
</evidence>
<reference evidence="10" key="1">
    <citation type="submission" date="2015-06" db="EMBL/GenBank/DDBJ databases">
        <title>Complete genome sequence and metabolic analysis of phthalate degradation pathway in Gordonia sp. QH-11.</title>
        <authorList>
            <person name="Jin D."/>
            <person name="Kong X."/>
            <person name="Bai Z."/>
        </authorList>
    </citation>
    <scope>NUCLEOTIDE SEQUENCE [LARGE SCALE GENOMIC DNA]</scope>
    <source>
        <strain evidence="10">QH-11</strain>
    </source>
</reference>
<feature type="transmembrane region" description="Helical" evidence="7">
    <location>
        <begin position="250"/>
        <end position="272"/>
    </location>
</feature>
<feature type="transmembrane region" description="Helical" evidence="7">
    <location>
        <begin position="326"/>
        <end position="348"/>
    </location>
</feature>
<feature type="transmembrane region" description="Helical" evidence="7">
    <location>
        <begin position="905"/>
        <end position="925"/>
    </location>
</feature>
<dbReference type="RefSeq" id="WP_062391745.1">
    <property type="nucleotide sequence ID" value="NZ_CP011853.1"/>
</dbReference>
<dbReference type="KEGG" id="goq:ACH46_03745"/>
<proteinExistence type="inferred from homology"/>
<organism evidence="9 10">
    <name type="scientific">Gordonia phthalatica</name>
    <dbReference type="NCBI Taxonomy" id="1136941"/>
    <lineage>
        <taxon>Bacteria</taxon>
        <taxon>Bacillati</taxon>
        <taxon>Actinomycetota</taxon>
        <taxon>Actinomycetes</taxon>
        <taxon>Mycobacteriales</taxon>
        <taxon>Gordoniaceae</taxon>
        <taxon>Gordonia</taxon>
    </lineage>
</organism>
<evidence type="ECO:0000256" key="2">
    <source>
        <dbReference type="ARBA" id="ARBA00010157"/>
    </source>
</evidence>
<keyword evidence="6 7" id="KW-0472">Membrane</keyword>
<feature type="transmembrane region" description="Helical" evidence="7">
    <location>
        <begin position="872"/>
        <end position="893"/>
    </location>
</feature>
<dbReference type="InterPro" id="IPR050545">
    <property type="entry name" value="Mycobact_MmpL"/>
</dbReference>
<dbReference type="GO" id="GO:0005886">
    <property type="term" value="C:plasma membrane"/>
    <property type="evidence" value="ECO:0007669"/>
    <property type="project" value="UniProtKB-SubCell"/>
</dbReference>
<keyword evidence="3" id="KW-1003">Cell membrane</keyword>
<evidence type="ECO:0000256" key="7">
    <source>
        <dbReference type="SAM" id="Phobius"/>
    </source>
</evidence>
<keyword evidence="5 7" id="KW-1133">Transmembrane helix</keyword>
<gene>
    <name evidence="9" type="ORF">ACH46_03745</name>
</gene>
<accession>A0A0N9MZV0</accession>
<dbReference type="Pfam" id="PF03176">
    <property type="entry name" value="MMPL"/>
    <property type="match status" value="2"/>
</dbReference>
<sequence length="1015" mass="106418">MAHGTSRTFTGVGRFAHRHAWWILGFWIVLAAGLNVAVPQLEVTVSKTSADFLPSSLPANQHLEQMAHDFGVPPSNAVSSVVLVDEKGFGPQDRAYYGRLVDRLTKSDDIAYLIDFYGKPVTRESAVSPDGKAVHLLIAAEGSVGSTRAHHAAQGIRAEIDAAKPPAGLQTFYTGPTATLADLFSAIDFSLLIITVVSILLISVIVFAVYRKVSTAAVPLITLALGLAIARPIASFLGGHGWISISNFTIAIMTALVLGAVTDYAIFTLAAYHEGRRRDLPVGDAVAAASGRTAPILVASALTIAVASGSMIFTKIGMFRTAGPPTAIAILTVLALALTLPPALLSLLGRRGLAEPSPSTERRWRHRGATIMRRAGVYAAASLVFLVSCAALLLGHQTNWDESSMFVHANESTRGYDEVYDHYGVNAVATEYLIVRADHDLRNTADLAALELAADAVARLDTVDSVRSITRPDGRPLVESVAGYVPGRVGKELDGAGRQLGDSRPDLVRLATGVDQLSDGADEASRRMPELVAGTDQVVTMAEGVLDSLDAAEAVVAAASGGRSDLTDATATLRTSLDAVGPILADLRSAASAAQPAIATFDQIFGPLLPRRSTAACTADPRCAAARIAFDQLDRSTGGQARRTLTQLRAAAAVPGEAADRAARSAVALRGLLDRLRGLLAQLDGRTPDQVRADLQRLRSGVGELSAGIDQLSDGLHQVKDGTAQITELTDKLHAGLKQATDYLGAMSAATSDGPGRGFYLPPEAMTNPRMVEGGKLLISPNGHTARMMVTWKVNPYSPEALAASRQLAPAATAALAGTGLSNAEVSNTGLASLSADMDDQLRRDLLVFGLAAVLAVTLVLMILLRSIVAPLVLVATVLLSFAAVMGISTLVWQHLTGIPLDWSVAPVAGMALIAVGADYSMLFASRIREESVGRGLKSGVIRGFGSTGSVITTAGLVFAITMFALMAGTTFNLVQIGFTIGLGLLLDILVVRSVLVPATIAVLGDRMWWPSKPA</sequence>
<feature type="transmembrane region" description="Helical" evidence="7">
    <location>
        <begin position="375"/>
        <end position="395"/>
    </location>
</feature>